<keyword evidence="2" id="KW-0732">Signal</keyword>
<dbReference type="Pfam" id="PF12587">
    <property type="entry name" value="DUF3761"/>
    <property type="match status" value="1"/>
</dbReference>
<name>A0A838Y537_9NEIS</name>
<dbReference type="Proteomes" id="UP000545606">
    <property type="component" value="Unassembled WGS sequence"/>
</dbReference>
<feature type="region of interest" description="Disordered" evidence="1">
    <location>
        <begin position="48"/>
        <end position="71"/>
    </location>
</feature>
<evidence type="ECO:0000313" key="4">
    <source>
        <dbReference type="Proteomes" id="UP000545606"/>
    </source>
</evidence>
<organism evidence="3 4">
    <name type="scientific">Aquitalea aquatica</name>
    <dbReference type="NCBI Taxonomy" id="3044273"/>
    <lineage>
        <taxon>Bacteria</taxon>
        <taxon>Pseudomonadati</taxon>
        <taxon>Pseudomonadota</taxon>
        <taxon>Betaproteobacteria</taxon>
        <taxon>Neisseriales</taxon>
        <taxon>Chromobacteriaceae</taxon>
        <taxon>Aquitalea</taxon>
    </lineage>
</organism>
<comment type="caution">
    <text evidence="3">The sequence shown here is derived from an EMBL/GenBank/DDBJ whole genome shotgun (WGS) entry which is preliminary data.</text>
</comment>
<sequence length="97" mass="10472">MRLIALAIVAALVIQPTFAKTPPKHDITTQDQVQDESQLVEHGSYVNKDGRTVHSPAHTKSGGKPAGATAKCRDGSWSFSKHHQGTCSRHGGVESWQ</sequence>
<accession>A0A838Y537</accession>
<feature type="signal peptide" evidence="2">
    <location>
        <begin position="1"/>
        <end position="19"/>
    </location>
</feature>
<evidence type="ECO:0000256" key="1">
    <source>
        <dbReference type="SAM" id="MobiDB-lite"/>
    </source>
</evidence>
<dbReference type="RefSeq" id="WP_181837423.1">
    <property type="nucleotide sequence ID" value="NZ_JACERN010000042.1"/>
</dbReference>
<dbReference type="AlphaFoldDB" id="A0A838Y537"/>
<reference evidence="3 4" key="1">
    <citation type="submission" date="2020-07" db="EMBL/GenBank/DDBJ databases">
        <title>Draft genome sequence of violacein-producing bacteria and related species.</title>
        <authorList>
            <person name="Wilson H.S."/>
            <person name="De Leon M.E."/>
        </authorList>
    </citation>
    <scope>NUCLEOTIDE SEQUENCE [LARGE SCALE GENOMIC DNA]</scope>
    <source>
        <strain evidence="3 4">HSC-21Su07</strain>
    </source>
</reference>
<protein>
    <submittedName>
        <fullName evidence="3">DUF3761 domain-containing protein</fullName>
    </submittedName>
</protein>
<keyword evidence="4" id="KW-1185">Reference proteome</keyword>
<evidence type="ECO:0000256" key="2">
    <source>
        <dbReference type="SAM" id="SignalP"/>
    </source>
</evidence>
<dbReference type="InterPro" id="IPR022236">
    <property type="entry name" value="DUF3761"/>
</dbReference>
<feature type="chain" id="PRO_5032322344" evidence="2">
    <location>
        <begin position="20"/>
        <end position="97"/>
    </location>
</feature>
<dbReference type="EMBL" id="JACERN010000042">
    <property type="protein sequence ID" value="MBA4710553.1"/>
    <property type="molecule type" value="Genomic_DNA"/>
</dbReference>
<gene>
    <name evidence="3" type="ORF">H2Z84_19435</name>
</gene>
<evidence type="ECO:0000313" key="3">
    <source>
        <dbReference type="EMBL" id="MBA4710553.1"/>
    </source>
</evidence>
<proteinExistence type="predicted"/>